<keyword evidence="2" id="KW-1185">Reference proteome</keyword>
<dbReference type="AlphaFoldDB" id="A0AA95SFE9"/>
<dbReference type="RefSeq" id="WP_283935930.1">
    <property type="nucleotide sequence ID" value="NZ_CP126114.1"/>
</dbReference>
<sequence length="50" mass="5683">MSTSANQIMDFFLLLSAPARRALENNGVANSDWHCSLYTWGQPPLMHYII</sequence>
<reference evidence="1" key="1">
    <citation type="submission" date="2023-05" db="EMBL/GenBank/DDBJ databases">
        <title>Comparative genomics of Bacillaceae isolates and their secondary metabolite potential.</title>
        <authorList>
            <person name="Song L."/>
            <person name="Nielsen L.J."/>
            <person name="Mohite O."/>
            <person name="Xu X."/>
            <person name="Weber T."/>
            <person name="Kovacs A.T."/>
        </authorList>
    </citation>
    <scope>NUCLEOTIDE SEQUENCE</scope>
    <source>
        <strain evidence="1">XLM17</strain>
    </source>
</reference>
<evidence type="ECO:0000313" key="2">
    <source>
        <dbReference type="Proteomes" id="UP001178288"/>
    </source>
</evidence>
<evidence type="ECO:0000313" key="1">
    <source>
        <dbReference type="EMBL" id="WHY89173.1"/>
    </source>
</evidence>
<accession>A0AA95SFE9</accession>
<dbReference type="EMBL" id="CP126114">
    <property type="protein sequence ID" value="WHY89173.1"/>
    <property type="molecule type" value="Genomic_DNA"/>
</dbReference>
<name>A0AA95SFE9_9BACI</name>
<protein>
    <submittedName>
        <fullName evidence="1">Uncharacterized protein</fullName>
    </submittedName>
</protein>
<organism evidence="1 2">
    <name type="scientific">Neobacillus novalis</name>
    <dbReference type="NCBI Taxonomy" id="220687"/>
    <lineage>
        <taxon>Bacteria</taxon>
        <taxon>Bacillati</taxon>
        <taxon>Bacillota</taxon>
        <taxon>Bacilli</taxon>
        <taxon>Bacillales</taxon>
        <taxon>Bacillaceae</taxon>
        <taxon>Neobacillus</taxon>
    </lineage>
</organism>
<dbReference type="KEGG" id="nnv:QNH39_03725"/>
<proteinExistence type="predicted"/>
<dbReference type="Proteomes" id="UP001178288">
    <property type="component" value="Chromosome"/>
</dbReference>
<gene>
    <name evidence="1" type="ORF">QNH39_03725</name>
</gene>